<dbReference type="InParanoid" id="A0A0C3C230"/>
<reference evidence="1 2" key="1">
    <citation type="submission" date="2014-04" db="EMBL/GenBank/DDBJ databases">
        <authorList>
            <consortium name="DOE Joint Genome Institute"/>
            <person name="Kuo A."/>
            <person name="Martino E."/>
            <person name="Perotto S."/>
            <person name="Kohler A."/>
            <person name="Nagy L.G."/>
            <person name="Floudas D."/>
            <person name="Copeland A."/>
            <person name="Barry K.W."/>
            <person name="Cichocki N."/>
            <person name="Veneault-Fourrey C."/>
            <person name="LaButti K."/>
            <person name="Lindquist E.A."/>
            <person name="Lipzen A."/>
            <person name="Lundell T."/>
            <person name="Morin E."/>
            <person name="Murat C."/>
            <person name="Sun H."/>
            <person name="Tunlid A."/>
            <person name="Henrissat B."/>
            <person name="Grigoriev I.V."/>
            <person name="Hibbett D.S."/>
            <person name="Martin F."/>
            <person name="Nordberg H.P."/>
            <person name="Cantor M.N."/>
            <person name="Hua S.X."/>
        </authorList>
    </citation>
    <scope>NUCLEOTIDE SEQUENCE [LARGE SCALE GENOMIC DNA]</scope>
    <source>
        <strain evidence="1 2">Zn</strain>
    </source>
</reference>
<gene>
    <name evidence="1" type="ORF">OIDMADRAFT_62046</name>
</gene>
<accession>A0A0C3C230</accession>
<evidence type="ECO:0000313" key="2">
    <source>
        <dbReference type="Proteomes" id="UP000054321"/>
    </source>
</evidence>
<evidence type="ECO:0000313" key="1">
    <source>
        <dbReference type="EMBL" id="KIM92923.1"/>
    </source>
</evidence>
<name>A0A0C3C230_OIDMZ</name>
<dbReference type="Proteomes" id="UP000054321">
    <property type="component" value="Unassembled WGS sequence"/>
</dbReference>
<dbReference type="HOGENOM" id="CLU_452047_0_0_1"/>
<organism evidence="1 2">
    <name type="scientific">Oidiodendron maius (strain Zn)</name>
    <dbReference type="NCBI Taxonomy" id="913774"/>
    <lineage>
        <taxon>Eukaryota</taxon>
        <taxon>Fungi</taxon>
        <taxon>Dikarya</taxon>
        <taxon>Ascomycota</taxon>
        <taxon>Pezizomycotina</taxon>
        <taxon>Leotiomycetes</taxon>
        <taxon>Leotiomycetes incertae sedis</taxon>
        <taxon>Myxotrichaceae</taxon>
        <taxon>Oidiodendron</taxon>
    </lineage>
</organism>
<protein>
    <submittedName>
        <fullName evidence="1">Uncharacterized protein</fullName>
    </submittedName>
</protein>
<reference evidence="2" key="2">
    <citation type="submission" date="2015-01" db="EMBL/GenBank/DDBJ databases">
        <title>Evolutionary Origins and Diversification of the Mycorrhizal Mutualists.</title>
        <authorList>
            <consortium name="DOE Joint Genome Institute"/>
            <consortium name="Mycorrhizal Genomics Consortium"/>
            <person name="Kohler A."/>
            <person name="Kuo A."/>
            <person name="Nagy L.G."/>
            <person name="Floudas D."/>
            <person name="Copeland A."/>
            <person name="Barry K.W."/>
            <person name="Cichocki N."/>
            <person name="Veneault-Fourrey C."/>
            <person name="LaButti K."/>
            <person name="Lindquist E.A."/>
            <person name="Lipzen A."/>
            <person name="Lundell T."/>
            <person name="Morin E."/>
            <person name="Murat C."/>
            <person name="Riley R."/>
            <person name="Ohm R."/>
            <person name="Sun H."/>
            <person name="Tunlid A."/>
            <person name="Henrissat B."/>
            <person name="Grigoriev I.V."/>
            <person name="Hibbett D.S."/>
            <person name="Martin F."/>
        </authorList>
    </citation>
    <scope>NUCLEOTIDE SEQUENCE [LARGE SCALE GENOMIC DNA]</scope>
    <source>
        <strain evidence="2">Zn</strain>
    </source>
</reference>
<dbReference type="AlphaFoldDB" id="A0A0C3C230"/>
<proteinExistence type="predicted"/>
<sequence>MGRKGWVWVRKDGYMFRTVREDKIIDYLTKSFNAEYCVMPRDKGIWWMENGAAVMQSHLKRRSNATIRVGEASVRRRGMHGKVVETFLQGRSQHWSQRGAIKGKGKQNKERFLIAQTASSDQIQQALVKGASLDSATEWILSASWIEKEKTLDKTYSLAECEREQQTPSWGVLESSQACFLLYGDHTDRKVLVYQTQHTLSEEEGQFMSYGFNFIIATHKMSEVGLGTAWKAAEDMAVWVVPKSQLDSFRAQWTEDQKGRKLISMRASPGLMDPAPPDAGDSPGYEELFDSDSLDEGLMPSSDSDQVYHNSALTVYITTLLLENGTSNSVDTPEVSGIDAKIIEDQTAEEGLSVSPGSKVASSQDSTRDFIAPARELSLVHSAPSETPVNDAVYQPDLSPINGAGVEDPDIVLDGDMNQGRSGEPFHVQAAQPKKRPLEREDTVFIRMPEDNEPDMKRMKRSGGILREGLLQNEDTIQIRKQVVQEPSLKRMNTAPEKAVRQETGKKRMVGGFRLPSRRRTLVGIGEKWRQQRMERELEVLGQTKMVEQKKAVGGKVKAKRHHKRVGILEKAKQRRASQLTPEELAQRRRGMLHKVELDFEEEL</sequence>
<keyword evidence="2" id="KW-1185">Reference proteome</keyword>
<dbReference type="EMBL" id="KN832902">
    <property type="protein sequence ID" value="KIM92923.1"/>
    <property type="molecule type" value="Genomic_DNA"/>
</dbReference>